<dbReference type="Proteomes" id="UP000675920">
    <property type="component" value="Unplaced"/>
</dbReference>
<keyword evidence="3" id="KW-0031">Aminopeptidase</keyword>
<keyword evidence="3" id="KW-0378">Hydrolase</keyword>
<name>A0A8B6X981_9BURK</name>
<keyword evidence="3" id="KW-0645">Protease</keyword>
<feature type="signal peptide" evidence="1">
    <location>
        <begin position="1"/>
        <end position="17"/>
    </location>
</feature>
<evidence type="ECO:0000313" key="3">
    <source>
        <dbReference type="RefSeq" id="WP_051377930.1"/>
    </source>
</evidence>
<dbReference type="PIRSF" id="PIRSF029285">
    <property type="entry name" value="Aminopept"/>
    <property type="match status" value="1"/>
</dbReference>
<proteinExistence type="predicted"/>
<reference evidence="3" key="1">
    <citation type="journal article" date="2013" name="PLoS ONE">
        <title>CLCAs - a family of metalloproteases of intriguing phylogenetic distribution and with cases of substituted catalytic sites.</title>
        <authorList>
            <person name="Lenart A."/>
            <person name="Dudkiewicz M."/>
            <person name="Grynberg M."/>
            <person name="Pawlowski K."/>
        </authorList>
    </citation>
    <scope>NUCLEOTIDE SEQUENCE</scope>
</reference>
<sequence>MQAFAAGALRPVRALLAAGLLATTAGCSTVGYYAQSVAGQAELLREARPIDDWIADPATDPKLRTRLEQVAAMRVFAVRELGLPDNESYTRYADLRRPYVVWNVFATKPLSLALETSCFPVVGCVGYRGYFAEADARAWAEPLRAQGLDVNVAGIPAYSTLGWFADPVLNTFVNLPEPELARMLFHELSHQVAYAKGDTMFNESYATAVEREGVKRWLALRADPSLAAAYAVYDGRRHDFLALIDTQRERLAALYASDLDDDAKLAAKRDAFARLRADYETLKRERWNGYAGYDRFFAQDLNNAHIAAIAAYHQLVPAFERLLAEQHGDLRRFHAEVRRLARLGPIGRRQAIERLCADCLPVDPR</sequence>
<keyword evidence="1" id="KW-0732">Signal</keyword>
<evidence type="ECO:0000313" key="2">
    <source>
        <dbReference type="Proteomes" id="UP000675920"/>
    </source>
</evidence>
<dbReference type="GO" id="GO:0004177">
    <property type="term" value="F:aminopeptidase activity"/>
    <property type="evidence" value="ECO:0007669"/>
    <property type="project" value="UniProtKB-KW"/>
</dbReference>
<dbReference type="AlphaFoldDB" id="A0A8B6X981"/>
<keyword evidence="2" id="KW-1185">Reference proteome</keyword>
<dbReference type="EC" id="3.4.11.-" evidence="3"/>
<accession>A0A8B6X981</accession>
<dbReference type="Pfam" id="PF10023">
    <property type="entry name" value="Aminopep"/>
    <property type="match status" value="1"/>
</dbReference>
<dbReference type="RefSeq" id="WP_051377930.1">
    <property type="nucleotide sequence ID" value="NZ_AXWS01000007.1"/>
</dbReference>
<reference evidence="3" key="2">
    <citation type="submission" date="2025-08" db="UniProtKB">
        <authorList>
            <consortium name="RefSeq"/>
        </authorList>
    </citation>
    <scope>IDENTIFICATION</scope>
</reference>
<organism evidence="2 3">
    <name type="scientific">Derxia gummosa DSM 723</name>
    <dbReference type="NCBI Taxonomy" id="1121388"/>
    <lineage>
        <taxon>Bacteria</taxon>
        <taxon>Pseudomonadati</taxon>
        <taxon>Pseudomonadota</taxon>
        <taxon>Betaproteobacteria</taxon>
        <taxon>Burkholderiales</taxon>
        <taxon>Alcaligenaceae</taxon>
        <taxon>Derxia</taxon>
    </lineage>
</organism>
<feature type="chain" id="PRO_5034204795" evidence="1">
    <location>
        <begin position="18"/>
        <end position="365"/>
    </location>
</feature>
<dbReference type="InterPro" id="IPR014553">
    <property type="entry name" value="Aminopept"/>
</dbReference>
<protein>
    <submittedName>
        <fullName evidence="3">Aminopeptidase</fullName>
        <ecNumber evidence="3">3.4.11.-</ecNumber>
    </submittedName>
</protein>
<dbReference type="OrthoDB" id="357991at2"/>
<evidence type="ECO:0000256" key="1">
    <source>
        <dbReference type="SAM" id="SignalP"/>
    </source>
</evidence>